<proteinExistence type="predicted"/>
<evidence type="ECO:0000313" key="2">
    <source>
        <dbReference type="Proteomes" id="UP001530377"/>
    </source>
</evidence>
<comment type="caution">
    <text evidence="1">The sequence shown here is derived from an EMBL/GenBank/DDBJ whole genome shotgun (WGS) entry which is preliminary data.</text>
</comment>
<gene>
    <name evidence="1" type="ORF">ACHAXA_007032</name>
</gene>
<sequence>MQRLTLIAGLRRAKSAIGSRNCIRPTTPITSPVRPYPISTVTSHYLQCASFSNDNAAFKPPDKKRRGFIAKTLRILRTIVGADDDTPRGIQERKEMYSILLSVAHYRLRTEHQRKLAQQQPTSFMWQEESRELLKHLIDVAVSHLDEKTDITQMSLRRLRNEVQTFLGPQIVHLLTVAHDMESEMDEENDGYVFSEREEKKYRECLFTEYQDLCQLINDWKRNNTEAKQKKTPDPLPFYERKKGSIETLLTYFDWWPEHASADGVNTNTTNGEDYIDEFGFSPNKSESDIVRAMRYYHARNLVRSFLTRRAADNFAIGNDDADGFIFKQPRCYHSLLPLKSTIPSAGRGVFVDGFAPAGTLMAFIPGKVWTKEHLQSASPQTQMQLSQNDPRHQLSMRYDDVLIDSRQSPYTVVKNLWALGHIVNHPPAPTASEISCTLNTHENGRDECVNSINHRPFQGPNCVTVMINFTDPMIARDGEKLRDYIPNEYELPPKPYVKNIFEKDEVIMHGMGLIASRDVKDEELFYDYRLSPKQDKTVLGNQYPEWYHIWDEEAIINRWENDDE</sequence>
<dbReference type="InterPro" id="IPR040415">
    <property type="entry name" value="SETD9"/>
</dbReference>
<dbReference type="Gene3D" id="2.170.270.10">
    <property type="entry name" value="SET domain"/>
    <property type="match status" value="1"/>
</dbReference>
<dbReference type="PANTHER" id="PTHR33524:SF1">
    <property type="entry name" value="SET DOMAIN-CONTAINING PROTEIN"/>
    <property type="match status" value="1"/>
</dbReference>
<dbReference type="InterPro" id="IPR046341">
    <property type="entry name" value="SET_dom_sf"/>
</dbReference>
<evidence type="ECO:0000313" key="1">
    <source>
        <dbReference type="EMBL" id="KAL3810404.1"/>
    </source>
</evidence>
<dbReference type="PANTHER" id="PTHR33524">
    <property type="entry name" value="C5ORF35"/>
    <property type="match status" value="1"/>
</dbReference>
<name>A0ABD3RC82_9STRA</name>
<accession>A0ABD3RC82</accession>
<dbReference type="Proteomes" id="UP001530377">
    <property type="component" value="Unassembled WGS sequence"/>
</dbReference>
<evidence type="ECO:0008006" key="3">
    <source>
        <dbReference type="Google" id="ProtNLM"/>
    </source>
</evidence>
<dbReference type="SUPFAM" id="SSF82199">
    <property type="entry name" value="SET domain"/>
    <property type="match status" value="1"/>
</dbReference>
<dbReference type="AlphaFoldDB" id="A0ABD3RC82"/>
<protein>
    <recommendedName>
        <fullName evidence="3">SET domain-containing protein</fullName>
    </recommendedName>
</protein>
<dbReference type="EMBL" id="JALLPB020000331">
    <property type="protein sequence ID" value="KAL3810404.1"/>
    <property type="molecule type" value="Genomic_DNA"/>
</dbReference>
<reference evidence="1 2" key="1">
    <citation type="submission" date="2024-10" db="EMBL/GenBank/DDBJ databases">
        <title>Updated reference genomes for cyclostephanoid diatoms.</title>
        <authorList>
            <person name="Roberts W.R."/>
            <person name="Alverson A.J."/>
        </authorList>
    </citation>
    <scope>NUCLEOTIDE SEQUENCE [LARGE SCALE GENOMIC DNA]</scope>
    <source>
        <strain evidence="1 2">AJA228-03</strain>
    </source>
</reference>
<keyword evidence="2" id="KW-1185">Reference proteome</keyword>
<organism evidence="1 2">
    <name type="scientific">Cyclostephanos tholiformis</name>
    <dbReference type="NCBI Taxonomy" id="382380"/>
    <lineage>
        <taxon>Eukaryota</taxon>
        <taxon>Sar</taxon>
        <taxon>Stramenopiles</taxon>
        <taxon>Ochrophyta</taxon>
        <taxon>Bacillariophyta</taxon>
        <taxon>Coscinodiscophyceae</taxon>
        <taxon>Thalassiosirophycidae</taxon>
        <taxon>Stephanodiscales</taxon>
        <taxon>Stephanodiscaceae</taxon>
        <taxon>Cyclostephanos</taxon>
    </lineage>
</organism>